<evidence type="ECO:0000256" key="1">
    <source>
        <dbReference type="ARBA" id="ARBA00004651"/>
    </source>
</evidence>
<comment type="subcellular location">
    <subcellularLocation>
        <location evidence="1">Cell membrane</location>
        <topology evidence="1">Multi-pass membrane protein</topology>
    </subcellularLocation>
</comment>
<dbReference type="PROSITE" id="PS00211">
    <property type="entry name" value="ABC_TRANSPORTER_1"/>
    <property type="match status" value="1"/>
</dbReference>
<dbReference type="GO" id="GO:0140359">
    <property type="term" value="F:ABC-type transporter activity"/>
    <property type="evidence" value="ECO:0007669"/>
    <property type="project" value="InterPro"/>
</dbReference>
<keyword evidence="7 8" id="KW-0472">Membrane</keyword>
<feature type="transmembrane region" description="Helical" evidence="8">
    <location>
        <begin position="23"/>
        <end position="48"/>
    </location>
</feature>
<evidence type="ECO:0000256" key="6">
    <source>
        <dbReference type="ARBA" id="ARBA00022989"/>
    </source>
</evidence>
<protein>
    <submittedName>
        <fullName evidence="11">ATP-binding cassette subfamily B protein</fullName>
    </submittedName>
</protein>
<dbReference type="InterPro" id="IPR039421">
    <property type="entry name" value="Type_1_exporter"/>
</dbReference>
<dbReference type="InterPro" id="IPR027417">
    <property type="entry name" value="P-loop_NTPase"/>
</dbReference>
<dbReference type="Proteomes" id="UP000245921">
    <property type="component" value="Unassembled WGS sequence"/>
</dbReference>
<dbReference type="InterPro" id="IPR017871">
    <property type="entry name" value="ABC_transporter-like_CS"/>
</dbReference>
<dbReference type="PANTHER" id="PTHR24221:SF397">
    <property type="entry name" value="ABC TRANSPORTER, ATP-BINDING TRANSMEMBRANE PROTEIN"/>
    <property type="match status" value="1"/>
</dbReference>
<reference evidence="11 12" key="1">
    <citation type="submission" date="2018-05" db="EMBL/GenBank/DDBJ databases">
        <title>Genomic Encyclopedia of Type Strains, Phase IV (KMG-IV): sequencing the most valuable type-strain genomes for metagenomic binning, comparative biology and taxonomic classification.</title>
        <authorList>
            <person name="Goeker M."/>
        </authorList>
    </citation>
    <scope>NUCLEOTIDE SEQUENCE [LARGE SCALE GENOMIC DNA]</scope>
    <source>
        <strain evidence="11 12">DSM 24906</strain>
    </source>
</reference>
<dbReference type="AlphaFoldDB" id="A0AA45C7H6"/>
<dbReference type="GO" id="GO:0005886">
    <property type="term" value="C:plasma membrane"/>
    <property type="evidence" value="ECO:0007669"/>
    <property type="project" value="UniProtKB-SubCell"/>
</dbReference>
<evidence type="ECO:0000313" key="11">
    <source>
        <dbReference type="EMBL" id="PWJ95294.1"/>
    </source>
</evidence>
<dbReference type="PROSITE" id="PS50893">
    <property type="entry name" value="ABC_TRANSPORTER_2"/>
    <property type="match status" value="1"/>
</dbReference>
<dbReference type="Gene3D" id="1.20.1560.10">
    <property type="entry name" value="ABC transporter type 1, transmembrane domain"/>
    <property type="match status" value="1"/>
</dbReference>
<feature type="transmembrane region" description="Helical" evidence="8">
    <location>
        <begin position="279"/>
        <end position="299"/>
    </location>
</feature>
<dbReference type="SUPFAM" id="SSF52540">
    <property type="entry name" value="P-loop containing nucleoside triphosphate hydrolases"/>
    <property type="match status" value="1"/>
</dbReference>
<evidence type="ECO:0000256" key="5">
    <source>
        <dbReference type="ARBA" id="ARBA00022840"/>
    </source>
</evidence>
<dbReference type="FunFam" id="3.40.50.300:FF:000287">
    <property type="entry name" value="Multidrug ABC transporter ATP-binding protein"/>
    <property type="match status" value="1"/>
</dbReference>
<dbReference type="GO" id="GO:0005524">
    <property type="term" value="F:ATP binding"/>
    <property type="evidence" value="ECO:0007669"/>
    <property type="project" value="UniProtKB-KW"/>
</dbReference>
<name>A0AA45C7H6_9BACT</name>
<dbReference type="PROSITE" id="PS50929">
    <property type="entry name" value="ABC_TM1F"/>
    <property type="match status" value="1"/>
</dbReference>
<proteinExistence type="predicted"/>
<evidence type="ECO:0000256" key="8">
    <source>
        <dbReference type="SAM" id="Phobius"/>
    </source>
</evidence>
<evidence type="ECO:0000256" key="2">
    <source>
        <dbReference type="ARBA" id="ARBA00022448"/>
    </source>
</evidence>
<evidence type="ECO:0000256" key="4">
    <source>
        <dbReference type="ARBA" id="ARBA00022741"/>
    </source>
</evidence>
<dbReference type="PANTHER" id="PTHR24221">
    <property type="entry name" value="ATP-BINDING CASSETTE SUB-FAMILY B"/>
    <property type="match status" value="1"/>
</dbReference>
<feature type="transmembrane region" description="Helical" evidence="8">
    <location>
        <begin position="251"/>
        <end position="273"/>
    </location>
</feature>
<dbReference type="GO" id="GO:0034040">
    <property type="term" value="F:ATPase-coupled lipid transmembrane transporter activity"/>
    <property type="evidence" value="ECO:0007669"/>
    <property type="project" value="TreeGrafter"/>
</dbReference>
<dbReference type="InterPro" id="IPR011527">
    <property type="entry name" value="ABC1_TM_dom"/>
</dbReference>
<evidence type="ECO:0000259" key="10">
    <source>
        <dbReference type="PROSITE" id="PS50929"/>
    </source>
</evidence>
<dbReference type="Pfam" id="PF00664">
    <property type="entry name" value="ABC_membrane"/>
    <property type="match status" value="1"/>
</dbReference>
<keyword evidence="4" id="KW-0547">Nucleotide-binding</keyword>
<dbReference type="InterPro" id="IPR003439">
    <property type="entry name" value="ABC_transporter-like_ATP-bd"/>
</dbReference>
<dbReference type="Gene3D" id="3.40.50.300">
    <property type="entry name" value="P-loop containing nucleotide triphosphate hydrolases"/>
    <property type="match status" value="1"/>
</dbReference>
<dbReference type="InterPro" id="IPR003593">
    <property type="entry name" value="AAA+_ATPase"/>
</dbReference>
<evidence type="ECO:0000313" key="12">
    <source>
        <dbReference type="Proteomes" id="UP000245921"/>
    </source>
</evidence>
<evidence type="ECO:0000256" key="3">
    <source>
        <dbReference type="ARBA" id="ARBA00022692"/>
    </source>
</evidence>
<feature type="domain" description="ABC transmembrane type-1" evidence="10">
    <location>
        <begin position="30"/>
        <end position="308"/>
    </location>
</feature>
<dbReference type="SUPFAM" id="SSF90123">
    <property type="entry name" value="ABC transporter transmembrane region"/>
    <property type="match status" value="1"/>
</dbReference>
<accession>A0AA45C7H6</accession>
<gene>
    <name evidence="11" type="ORF">C7380_106102</name>
</gene>
<dbReference type="InterPro" id="IPR036640">
    <property type="entry name" value="ABC1_TM_sf"/>
</dbReference>
<dbReference type="RefSeq" id="WP_109604540.1">
    <property type="nucleotide sequence ID" value="NZ_QGGI01000006.1"/>
</dbReference>
<dbReference type="EMBL" id="QGGI01000006">
    <property type="protein sequence ID" value="PWJ95294.1"/>
    <property type="molecule type" value="Genomic_DNA"/>
</dbReference>
<feature type="transmembrane region" description="Helical" evidence="8">
    <location>
        <begin position="60"/>
        <end position="79"/>
    </location>
</feature>
<keyword evidence="12" id="KW-1185">Reference proteome</keyword>
<keyword evidence="6 8" id="KW-1133">Transmembrane helix</keyword>
<keyword evidence="2" id="KW-0813">Transport</keyword>
<keyword evidence="3 8" id="KW-0812">Transmembrane</keyword>
<evidence type="ECO:0000256" key="7">
    <source>
        <dbReference type="ARBA" id="ARBA00023136"/>
    </source>
</evidence>
<feature type="domain" description="ABC transporter" evidence="9">
    <location>
        <begin position="339"/>
        <end position="572"/>
    </location>
</feature>
<dbReference type="SMART" id="SM00382">
    <property type="entry name" value="AAA"/>
    <property type="match status" value="1"/>
</dbReference>
<feature type="transmembrane region" description="Helical" evidence="8">
    <location>
        <begin position="145"/>
        <end position="163"/>
    </location>
</feature>
<comment type="caution">
    <text evidence="11">The sequence shown here is derived from an EMBL/GenBank/DDBJ whole genome shotgun (WGS) entry which is preliminary data.</text>
</comment>
<organism evidence="11 12">
    <name type="scientific">Oceanotoga teriensis</name>
    <dbReference type="NCBI Taxonomy" id="515440"/>
    <lineage>
        <taxon>Bacteria</taxon>
        <taxon>Thermotogati</taxon>
        <taxon>Thermotogota</taxon>
        <taxon>Thermotogae</taxon>
        <taxon>Petrotogales</taxon>
        <taxon>Petrotogaceae</taxon>
        <taxon>Oceanotoga</taxon>
    </lineage>
</organism>
<dbReference type="Pfam" id="PF00005">
    <property type="entry name" value="ABC_tran"/>
    <property type="match status" value="1"/>
</dbReference>
<dbReference type="GO" id="GO:0016887">
    <property type="term" value="F:ATP hydrolysis activity"/>
    <property type="evidence" value="ECO:0007669"/>
    <property type="project" value="InterPro"/>
</dbReference>
<feature type="transmembrane region" description="Helical" evidence="8">
    <location>
        <begin position="169"/>
        <end position="185"/>
    </location>
</feature>
<sequence length="584" mass="66208">MFKIIKRIIIWIGDYKSRLYKGFVYSFFNSLFIAFPIMAGGFAMNMIYDDFKNVQKINPIWILYITLFIFLSVLGRFYTSYRRAVLQDSIIYELTAKQRIYIGDVLKRVPLGFFQSNKSGDITTSVTNDLSYLEMYGMKMIDTVINGYISVFTLILCLCFFNIYLAFSALIGVIFSTLALHFLGVKSKNNSSAHLKSQSRMVGSTIEYLKGIPIIKSFGKENFAIKNIEKAYEESKNINIKIEKNFVPFNCFHLFSLKSASVLLIFLSAYFALNGDMSIPYMAMMMIFSFVIFGHVETINNAVHVLKMIDTNMDKIEKIENAEFIDKDGSDIKLNSFDIKFDNVSFSYDKNLVLNNVSFNIDQNTTTAIIGPSGSGKTTICNLIARFYDIDSGNIFIGNENIKLFTCDSLLKNISMVFQRVYLFNDSIFNNIKFGNPNASREEVIIASKKARCHDFIMSFPKGYDTLIGESGASLSGGEKQRISIARAILKNSPIVILDEATASIDPENEHFIQEALNELTHGKTIIIIAHRLATIKNADQILVLDNGKIVQKGIHSELIKENGLYKKFLDIRKNAEGWKILKD</sequence>
<evidence type="ECO:0000259" key="9">
    <source>
        <dbReference type="PROSITE" id="PS50893"/>
    </source>
</evidence>
<keyword evidence="5 11" id="KW-0067">ATP-binding</keyword>